<reference evidence="1" key="1">
    <citation type="submission" date="2018-02" db="EMBL/GenBank/DDBJ databases">
        <title>Rhizophora mucronata_Transcriptome.</title>
        <authorList>
            <person name="Meera S.P."/>
            <person name="Sreeshan A."/>
            <person name="Augustine A."/>
        </authorList>
    </citation>
    <scope>NUCLEOTIDE SEQUENCE</scope>
    <source>
        <tissue evidence="1">Leaf</tissue>
    </source>
</reference>
<name>A0A2P2QM80_RHIMU</name>
<protein>
    <submittedName>
        <fullName evidence="1">Uncharacterized protein</fullName>
    </submittedName>
</protein>
<proteinExistence type="predicted"/>
<accession>A0A2P2QM80</accession>
<dbReference type="AlphaFoldDB" id="A0A2P2QM80"/>
<evidence type="ECO:0000313" key="1">
    <source>
        <dbReference type="EMBL" id="MBX68074.1"/>
    </source>
</evidence>
<sequence>MTFYFKRKQKQLVQTGGLIRRIKIGSLCQWSKSNSISHIVKKSTPYQL</sequence>
<organism evidence="1">
    <name type="scientific">Rhizophora mucronata</name>
    <name type="common">Asiatic mangrove</name>
    <dbReference type="NCBI Taxonomy" id="61149"/>
    <lineage>
        <taxon>Eukaryota</taxon>
        <taxon>Viridiplantae</taxon>
        <taxon>Streptophyta</taxon>
        <taxon>Embryophyta</taxon>
        <taxon>Tracheophyta</taxon>
        <taxon>Spermatophyta</taxon>
        <taxon>Magnoliopsida</taxon>
        <taxon>eudicotyledons</taxon>
        <taxon>Gunneridae</taxon>
        <taxon>Pentapetalae</taxon>
        <taxon>rosids</taxon>
        <taxon>fabids</taxon>
        <taxon>Malpighiales</taxon>
        <taxon>Rhizophoraceae</taxon>
        <taxon>Rhizophora</taxon>
    </lineage>
</organism>
<dbReference type="EMBL" id="GGEC01087590">
    <property type="protein sequence ID" value="MBX68074.1"/>
    <property type="molecule type" value="Transcribed_RNA"/>
</dbReference>